<feature type="signal peptide" evidence="2">
    <location>
        <begin position="1"/>
        <end position="18"/>
    </location>
</feature>
<feature type="chain" id="PRO_5001532116" description="Serine protease" evidence="2">
    <location>
        <begin position="19"/>
        <end position="412"/>
    </location>
</feature>
<gene>
    <name evidence="3" type="ORF">BN9_015720</name>
</gene>
<dbReference type="PANTHER" id="PTHR36234">
    <property type="entry name" value="LYSYL ENDOPEPTIDASE"/>
    <property type="match status" value="1"/>
</dbReference>
<comment type="caution">
    <text evidence="3">The sequence shown here is derived from an EMBL/GenBank/DDBJ whole genome shotgun (WGS) entry which is preliminary data.</text>
</comment>
<keyword evidence="1" id="KW-0843">Virulence</keyword>
<proteinExistence type="predicted"/>
<evidence type="ECO:0008006" key="5">
    <source>
        <dbReference type="Google" id="ProtNLM"/>
    </source>
</evidence>
<dbReference type="SUPFAM" id="SSF50494">
    <property type="entry name" value="Trypsin-like serine proteases"/>
    <property type="match status" value="1"/>
</dbReference>
<dbReference type="Pfam" id="PF13365">
    <property type="entry name" value="Trypsin_2"/>
    <property type="match status" value="1"/>
</dbReference>
<dbReference type="OrthoDB" id="165345at2759"/>
<protein>
    <recommendedName>
        <fullName evidence="5">Serine protease</fullName>
    </recommendedName>
</protein>
<dbReference type="AlphaFoldDB" id="A0A024G1R8"/>
<keyword evidence="2" id="KW-0732">Signal</keyword>
<reference evidence="3 4" key="1">
    <citation type="submission" date="2012-05" db="EMBL/GenBank/DDBJ databases">
        <title>Recombination and specialization in a pathogen metapopulation.</title>
        <authorList>
            <person name="Gardiner A."/>
            <person name="Kemen E."/>
            <person name="Schultz-Larsen T."/>
            <person name="MacLean D."/>
            <person name="Van Oosterhout C."/>
            <person name="Jones J.D.G."/>
        </authorList>
    </citation>
    <scope>NUCLEOTIDE SEQUENCE [LARGE SCALE GENOMIC DNA]</scope>
    <source>
        <strain evidence="3 4">Ac Nc2</strain>
    </source>
</reference>
<dbReference type="Gene3D" id="2.40.10.10">
    <property type="entry name" value="Trypsin-like serine proteases"/>
    <property type="match status" value="2"/>
</dbReference>
<organism evidence="3 4">
    <name type="scientific">Albugo candida</name>
    <dbReference type="NCBI Taxonomy" id="65357"/>
    <lineage>
        <taxon>Eukaryota</taxon>
        <taxon>Sar</taxon>
        <taxon>Stramenopiles</taxon>
        <taxon>Oomycota</taxon>
        <taxon>Peronosporomycetes</taxon>
        <taxon>Albuginales</taxon>
        <taxon>Albuginaceae</taxon>
        <taxon>Albugo</taxon>
    </lineage>
</organism>
<evidence type="ECO:0000256" key="2">
    <source>
        <dbReference type="SAM" id="SignalP"/>
    </source>
</evidence>
<dbReference type="InParanoid" id="A0A024G1R8"/>
<dbReference type="STRING" id="65357.A0A024G1R8"/>
<dbReference type="Proteomes" id="UP000053237">
    <property type="component" value="Unassembled WGS sequence"/>
</dbReference>
<dbReference type="InterPro" id="IPR009003">
    <property type="entry name" value="Peptidase_S1_PA"/>
</dbReference>
<evidence type="ECO:0000256" key="1">
    <source>
        <dbReference type="ARBA" id="ARBA00023026"/>
    </source>
</evidence>
<sequence>MVAKALVMCSWMITDIVSTMIGQDQVHSFEMDLKYEQPLTRLHTISHKGSHYISIHFKEFQLRDGDAVIVRSPDNSTSHVYTGLGRSDLGLHVDGFYSSMIRGDSAIIEYVPFMGATTLRTSVLEAIEDEIDHRNITSYGFKIDKYAFSRGRATTSSVCGVDNSQPVRCFQNDPVWGRLYTHSLPVARLLINGKKACTGWLVGPSNQLMTNEHCINSPHEAGNVDVEFGAESVSCQDECHVAGGCPGIQIASSTILLTTNKYYDFTLLQLDLSLDLSAFGHYKMRVSGALVGENVFIPQHPHGYAKRIAITDDYNQLTKIEAIEQKTSCGEGRVVYNIDTAIGASGSPVVSISDGHVVALHNCGTANKMVCDNSGVDIRAVVAILQQENLLSAGAIVYAYQDYMPYGSFYQL</sequence>
<accession>A0A024G1R8</accession>
<dbReference type="EMBL" id="CAIX01000011">
    <property type="protein sequence ID" value="CCI40788.1"/>
    <property type="molecule type" value="Genomic_DNA"/>
</dbReference>
<name>A0A024G1R8_9STRA</name>
<keyword evidence="4" id="KW-1185">Reference proteome</keyword>
<dbReference type="InterPro" id="IPR043504">
    <property type="entry name" value="Peptidase_S1_PA_chymotrypsin"/>
</dbReference>
<dbReference type="PANTHER" id="PTHR36234:SF5">
    <property type="entry name" value="LYSYL ENDOPEPTIDASE"/>
    <property type="match status" value="1"/>
</dbReference>
<evidence type="ECO:0000313" key="3">
    <source>
        <dbReference type="EMBL" id="CCI40788.1"/>
    </source>
</evidence>
<evidence type="ECO:0000313" key="4">
    <source>
        <dbReference type="Proteomes" id="UP000053237"/>
    </source>
</evidence>